<keyword evidence="2" id="KW-1185">Reference proteome</keyword>
<dbReference type="Gene3D" id="3.40.50.1820">
    <property type="entry name" value="alpha/beta hydrolase"/>
    <property type="match status" value="1"/>
</dbReference>
<dbReference type="InterPro" id="IPR029058">
    <property type="entry name" value="AB_hydrolase_fold"/>
</dbReference>
<sequence>MLIHGEDDTMAPVKATRVLCKRLAEEKVQTVMHILPQTDHAFDLILPKISPSAHNAFYDVERFLALMAGKQKAKEEQQKPGSV</sequence>
<reference evidence="1 2" key="1">
    <citation type="submission" date="2016-04" db="EMBL/GenBank/DDBJ databases">
        <authorList>
            <person name="Chen L."/>
            <person name="Zhuang W."/>
            <person name="Wang G."/>
        </authorList>
    </citation>
    <scope>NUCLEOTIDE SEQUENCE [LARGE SCALE GENOMIC DNA]</scope>
    <source>
        <strain evidence="2">GR20</strain>
    </source>
</reference>
<evidence type="ECO:0000313" key="1">
    <source>
        <dbReference type="EMBL" id="OQP42504.1"/>
    </source>
</evidence>
<name>A0ABX3NQW2_9BACT</name>
<gene>
    <name evidence="1" type="ORF">A4D02_13125</name>
</gene>
<comment type="caution">
    <text evidence="1">The sequence shown here is derived from an EMBL/GenBank/DDBJ whole genome shotgun (WGS) entry which is preliminary data.</text>
</comment>
<protein>
    <recommendedName>
        <fullName evidence="3">Peptidase S9 prolyl oligopeptidase catalytic domain-containing protein</fullName>
    </recommendedName>
</protein>
<proteinExistence type="predicted"/>
<dbReference type="EMBL" id="LWBO01000044">
    <property type="protein sequence ID" value="OQP42504.1"/>
    <property type="molecule type" value="Genomic_DNA"/>
</dbReference>
<organism evidence="1 2">
    <name type="scientific">Niastella koreensis</name>
    <dbReference type="NCBI Taxonomy" id="354356"/>
    <lineage>
        <taxon>Bacteria</taxon>
        <taxon>Pseudomonadati</taxon>
        <taxon>Bacteroidota</taxon>
        <taxon>Chitinophagia</taxon>
        <taxon>Chitinophagales</taxon>
        <taxon>Chitinophagaceae</taxon>
        <taxon>Niastella</taxon>
    </lineage>
</organism>
<dbReference type="Proteomes" id="UP000192277">
    <property type="component" value="Unassembled WGS sequence"/>
</dbReference>
<evidence type="ECO:0000313" key="2">
    <source>
        <dbReference type="Proteomes" id="UP000192277"/>
    </source>
</evidence>
<accession>A0ABX3NQW2</accession>
<evidence type="ECO:0008006" key="3">
    <source>
        <dbReference type="Google" id="ProtNLM"/>
    </source>
</evidence>
<dbReference type="SUPFAM" id="SSF53474">
    <property type="entry name" value="alpha/beta-Hydrolases"/>
    <property type="match status" value="1"/>
</dbReference>